<dbReference type="Proteomes" id="UP000245699">
    <property type="component" value="Unassembled WGS sequence"/>
</dbReference>
<dbReference type="EMBL" id="MBFT01000393">
    <property type="protein sequence ID" value="PVU91886.1"/>
    <property type="molecule type" value="Genomic_DNA"/>
</dbReference>
<proteinExistence type="predicted"/>
<keyword evidence="3" id="KW-1185">Reference proteome</keyword>
<keyword evidence="1" id="KW-1133">Transmembrane helix</keyword>
<sequence length="96" mass="11164">MEDRGNELCRARSKSSSLIKSDVQKQEISEEIKEEFRIEYEYKHNSDIGCFFVIQSFIYKFLILLALSYVLVYFVTKAIIRNLALSQANSTVDSLQ</sequence>
<feature type="transmembrane region" description="Helical" evidence="1">
    <location>
        <begin position="57"/>
        <end position="76"/>
    </location>
</feature>
<evidence type="ECO:0000313" key="2">
    <source>
        <dbReference type="EMBL" id="PVU91886.1"/>
    </source>
</evidence>
<evidence type="ECO:0000256" key="1">
    <source>
        <dbReference type="SAM" id="Phobius"/>
    </source>
</evidence>
<gene>
    <name evidence="2" type="ORF">BB559_003942</name>
</gene>
<name>A0A2T9YHQ9_9FUNG</name>
<comment type="caution">
    <text evidence="2">The sequence shown here is derived from an EMBL/GenBank/DDBJ whole genome shotgun (WGS) entry which is preliminary data.</text>
</comment>
<organism evidence="2 3">
    <name type="scientific">Furculomyces boomerangus</name>
    <dbReference type="NCBI Taxonomy" id="61424"/>
    <lineage>
        <taxon>Eukaryota</taxon>
        <taxon>Fungi</taxon>
        <taxon>Fungi incertae sedis</taxon>
        <taxon>Zoopagomycota</taxon>
        <taxon>Kickxellomycotina</taxon>
        <taxon>Harpellomycetes</taxon>
        <taxon>Harpellales</taxon>
        <taxon>Harpellaceae</taxon>
        <taxon>Furculomyces</taxon>
    </lineage>
</organism>
<keyword evidence="1" id="KW-0472">Membrane</keyword>
<keyword evidence="1" id="KW-0812">Transmembrane</keyword>
<reference evidence="2 3" key="1">
    <citation type="journal article" date="2018" name="MBio">
        <title>Comparative Genomics Reveals the Core Gene Toolbox for the Fungus-Insect Symbiosis.</title>
        <authorList>
            <person name="Wang Y."/>
            <person name="Stata M."/>
            <person name="Wang W."/>
            <person name="Stajich J.E."/>
            <person name="White M.M."/>
            <person name="Moncalvo J.M."/>
        </authorList>
    </citation>
    <scope>NUCLEOTIDE SEQUENCE [LARGE SCALE GENOMIC DNA]</scope>
    <source>
        <strain evidence="2 3">AUS-77-4</strain>
    </source>
</reference>
<accession>A0A2T9YHQ9</accession>
<evidence type="ECO:0000313" key="3">
    <source>
        <dbReference type="Proteomes" id="UP000245699"/>
    </source>
</evidence>
<dbReference type="AlphaFoldDB" id="A0A2T9YHQ9"/>
<protein>
    <submittedName>
        <fullName evidence="2">Uncharacterized protein</fullName>
    </submittedName>
</protein>